<dbReference type="Proteomes" id="UP000005938">
    <property type="component" value="Unassembled WGS sequence"/>
</dbReference>
<dbReference type="STRING" id="946077.W5A_13245"/>
<evidence type="ECO:0000313" key="3">
    <source>
        <dbReference type="Proteomes" id="UP000005938"/>
    </source>
</evidence>
<dbReference type="Gene3D" id="3.40.50.720">
    <property type="entry name" value="NAD(P)-binding Rossmann-like Domain"/>
    <property type="match status" value="1"/>
</dbReference>
<name>I0W5K4_9FLAO</name>
<evidence type="ECO:0000313" key="2">
    <source>
        <dbReference type="EMBL" id="EID71670.1"/>
    </source>
</evidence>
<evidence type="ECO:0000259" key="1">
    <source>
        <dbReference type="Pfam" id="PF01370"/>
    </source>
</evidence>
<proteinExistence type="predicted"/>
<protein>
    <submittedName>
        <fullName evidence="2">Galactowaldenase</fullName>
    </submittedName>
</protein>
<gene>
    <name evidence="2" type="ORF">W5A_13245</name>
</gene>
<dbReference type="Pfam" id="PF01370">
    <property type="entry name" value="Epimerase"/>
    <property type="match status" value="1"/>
</dbReference>
<dbReference type="PANTHER" id="PTHR43245:SF58">
    <property type="entry name" value="BLL5923 PROTEIN"/>
    <property type="match status" value="1"/>
</dbReference>
<dbReference type="PANTHER" id="PTHR43245">
    <property type="entry name" value="BIFUNCTIONAL POLYMYXIN RESISTANCE PROTEIN ARNA"/>
    <property type="match status" value="1"/>
</dbReference>
<dbReference type="EMBL" id="AJJU01000040">
    <property type="protein sequence ID" value="EID71670.1"/>
    <property type="molecule type" value="Genomic_DNA"/>
</dbReference>
<dbReference type="PATRIC" id="fig|946077.3.peg.2676"/>
<comment type="caution">
    <text evidence="2">The sequence shown here is derived from an EMBL/GenBank/DDBJ whole genome shotgun (WGS) entry which is preliminary data.</text>
</comment>
<sequence length="299" mass="33605">MRILVTGSSGFIGQHLCDFLESKGIEVLPISLRSDDWVERIDISSNAIIHLAGKAHDTTNTSNPEEYYIINRDLTIQLFEKFLSSDIQDFIYFSSVKAVADEVSGTLTEKTEPNPLTPYGKSKLGAEKYIQSCNIPEGKRVFILRPCMVHGPGNKGNLNLLYNVVDKGIPWPLAAFSNKRSLLNIDNLLYIVHQLLIREKLKGGVYQLSDDGIISTNEIVNLISKASGRNSRLWKIHPKLIYGLAKTGDVLKLPLTTERLKKLTENYVVSNEKIKRELEIENMPFNLKDGLLKTLSSFN</sequence>
<accession>I0W5K4</accession>
<reference evidence="2 3" key="1">
    <citation type="journal article" date="2012" name="J. Bacteriol.">
        <title>Genome Sequence of the Halotolerant Bacterium Imtechella halotolerans K1T.</title>
        <authorList>
            <person name="Kumar S."/>
            <person name="Vikram S."/>
            <person name="Subramanian S."/>
            <person name="Raghava G.P."/>
            <person name="Pinnaka A.K."/>
        </authorList>
    </citation>
    <scope>NUCLEOTIDE SEQUENCE [LARGE SCALE GENOMIC DNA]</scope>
    <source>
        <strain evidence="2 3">K1</strain>
    </source>
</reference>
<organism evidence="2 3">
    <name type="scientific">Imtechella halotolerans K1</name>
    <dbReference type="NCBI Taxonomy" id="946077"/>
    <lineage>
        <taxon>Bacteria</taxon>
        <taxon>Pseudomonadati</taxon>
        <taxon>Bacteroidota</taxon>
        <taxon>Flavobacteriia</taxon>
        <taxon>Flavobacteriales</taxon>
        <taxon>Flavobacteriaceae</taxon>
        <taxon>Imtechella</taxon>
    </lineage>
</organism>
<dbReference type="RefSeq" id="WP_008241476.1">
    <property type="nucleotide sequence ID" value="NZ_AJJU01000040.1"/>
</dbReference>
<dbReference type="InterPro" id="IPR001509">
    <property type="entry name" value="Epimerase_deHydtase"/>
</dbReference>
<dbReference type="SUPFAM" id="SSF51735">
    <property type="entry name" value="NAD(P)-binding Rossmann-fold domains"/>
    <property type="match status" value="1"/>
</dbReference>
<dbReference type="InterPro" id="IPR050177">
    <property type="entry name" value="Lipid_A_modif_metabolic_enz"/>
</dbReference>
<dbReference type="eggNOG" id="COG0451">
    <property type="taxonomic scope" value="Bacteria"/>
</dbReference>
<dbReference type="AlphaFoldDB" id="I0W5K4"/>
<dbReference type="InterPro" id="IPR036291">
    <property type="entry name" value="NAD(P)-bd_dom_sf"/>
</dbReference>
<dbReference type="OrthoDB" id="329806at2"/>
<keyword evidence="3" id="KW-1185">Reference proteome</keyword>
<feature type="domain" description="NAD-dependent epimerase/dehydratase" evidence="1">
    <location>
        <begin position="3"/>
        <end position="162"/>
    </location>
</feature>